<evidence type="ECO:0000256" key="1">
    <source>
        <dbReference type="ARBA" id="ARBA00001974"/>
    </source>
</evidence>
<evidence type="ECO:0000313" key="8">
    <source>
        <dbReference type="Proteomes" id="UP000813385"/>
    </source>
</evidence>
<dbReference type="Proteomes" id="UP000813385">
    <property type="component" value="Unassembled WGS sequence"/>
</dbReference>
<keyword evidence="4" id="KW-0274">FAD</keyword>
<dbReference type="OrthoDB" id="2219495at2759"/>
<evidence type="ECO:0000313" key="7">
    <source>
        <dbReference type="EMBL" id="KAH7368570.1"/>
    </source>
</evidence>
<evidence type="ECO:0000256" key="2">
    <source>
        <dbReference type="ARBA" id="ARBA00010989"/>
    </source>
</evidence>
<dbReference type="GO" id="GO:0050660">
    <property type="term" value="F:flavin adenine dinucleotide binding"/>
    <property type="evidence" value="ECO:0007669"/>
    <property type="project" value="InterPro"/>
</dbReference>
<keyword evidence="3" id="KW-0285">Flavoprotein</keyword>
<dbReference type="GO" id="GO:0008115">
    <property type="term" value="F:sarcosine oxidase activity"/>
    <property type="evidence" value="ECO:0007669"/>
    <property type="project" value="TreeGrafter"/>
</dbReference>
<dbReference type="InterPro" id="IPR006076">
    <property type="entry name" value="FAD-dep_OxRdtase"/>
</dbReference>
<dbReference type="Gene3D" id="3.30.9.10">
    <property type="entry name" value="D-Amino Acid Oxidase, subunit A, domain 2"/>
    <property type="match status" value="1"/>
</dbReference>
<dbReference type="InterPro" id="IPR036188">
    <property type="entry name" value="FAD/NAD-bd_sf"/>
</dbReference>
<reference evidence="7" key="1">
    <citation type="journal article" date="2021" name="Nat. Commun.">
        <title>Genetic determinants of endophytism in the Arabidopsis root mycobiome.</title>
        <authorList>
            <person name="Mesny F."/>
            <person name="Miyauchi S."/>
            <person name="Thiergart T."/>
            <person name="Pickel B."/>
            <person name="Atanasova L."/>
            <person name="Karlsson M."/>
            <person name="Huettel B."/>
            <person name="Barry K.W."/>
            <person name="Haridas S."/>
            <person name="Chen C."/>
            <person name="Bauer D."/>
            <person name="Andreopoulos W."/>
            <person name="Pangilinan J."/>
            <person name="LaButti K."/>
            <person name="Riley R."/>
            <person name="Lipzen A."/>
            <person name="Clum A."/>
            <person name="Drula E."/>
            <person name="Henrissat B."/>
            <person name="Kohler A."/>
            <person name="Grigoriev I.V."/>
            <person name="Martin F.M."/>
            <person name="Hacquard S."/>
        </authorList>
    </citation>
    <scope>NUCLEOTIDE SEQUENCE</scope>
    <source>
        <strain evidence="7">MPI-CAGE-AT-0016</strain>
    </source>
</reference>
<protein>
    <submittedName>
        <fullName evidence="7">Fructosyl amino acid oxidasesarcosine oxidase</fullName>
    </submittedName>
</protein>
<dbReference type="PANTHER" id="PTHR10961">
    <property type="entry name" value="PEROXISOMAL SARCOSINE OXIDASE"/>
    <property type="match status" value="1"/>
</dbReference>
<comment type="similarity">
    <text evidence="2">Belongs to the MSOX/MTOX family.</text>
</comment>
<name>A0A8K0TJB4_9PEZI</name>
<evidence type="ECO:0000256" key="4">
    <source>
        <dbReference type="ARBA" id="ARBA00022827"/>
    </source>
</evidence>
<keyword evidence="8" id="KW-1185">Reference proteome</keyword>
<keyword evidence="5" id="KW-0560">Oxidoreductase</keyword>
<dbReference type="GO" id="GO:0050031">
    <property type="term" value="F:L-pipecolate oxidase activity"/>
    <property type="evidence" value="ECO:0007669"/>
    <property type="project" value="TreeGrafter"/>
</dbReference>
<dbReference type="SUPFAM" id="SSF51905">
    <property type="entry name" value="FAD/NAD(P)-binding domain"/>
    <property type="match status" value="1"/>
</dbReference>
<feature type="non-terminal residue" evidence="7">
    <location>
        <position position="1"/>
    </location>
</feature>
<dbReference type="Gene3D" id="3.50.50.60">
    <property type="entry name" value="FAD/NAD(P)-binding domain"/>
    <property type="match status" value="1"/>
</dbReference>
<evidence type="ECO:0000256" key="5">
    <source>
        <dbReference type="ARBA" id="ARBA00023002"/>
    </source>
</evidence>
<evidence type="ECO:0000259" key="6">
    <source>
        <dbReference type="Pfam" id="PF01266"/>
    </source>
</evidence>
<dbReference type="Pfam" id="PF01266">
    <property type="entry name" value="DAO"/>
    <property type="match status" value="1"/>
</dbReference>
<proteinExistence type="inferred from homology"/>
<dbReference type="EMBL" id="JAGPXD010000002">
    <property type="protein sequence ID" value="KAH7368570.1"/>
    <property type="molecule type" value="Genomic_DNA"/>
</dbReference>
<organism evidence="7 8">
    <name type="scientific">Plectosphaerella cucumerina</name>
    <dbReference type="NCBI Taxonomy" id="40658"/>
    <lineage>
        <taxon>Eukaryota</taxon>
        <taxon>Fungi</taxon>
        <taxon>Dikarya</taxon>
        <taxon>Ascomycota</taxon>
        <taxon>Pezizomycotina</taxon>
        <taxon>Sordariomycetes</taxon>
        <taxon>Hypocreomycetidae</taxon>
        <taxon>Glomerellales</taxon>
        <taxon>Plectosphaerellaceae</taxon>
        <taxon>Plectosphaerella</taxon>
    </lineage>
</organism>
<sequence>SVVIIGAGVFGLSTALAIAKRHPSTKVTVVDRLTPPVEDATSVDTTRCIRSDYTDSLYARLAAQAQKLIEADPDLQPYYFKQGMTYAAKRDYDRSVIVEMPSREAVFRSIHGPDAEPRPLSDLGDKSSWNTAYCNLGAAFVDAREFIRAYYQRASAVPQISFRVGTPVDSLQIVDGRCTGVAMQNGTTIAADQVIVAAGAWSGKLVDLGQRQTPIGHEVVWFKVTPEEEARWGKMSITTNESTGLNIFPPYKGEIKVLRRSPGYRNTITLSYPENPSRKVDISYPRTTVDHPTDVIPADAEEAVRRDLREMMPPLADRPFDRTKICWYHDCRISTTPTADLLIAPHPHIPGIHLATGGSAHAWKFLPILGDCVVDSMQGTLSQELVEKWAFDKFSGGKDEAAPRMDGRPEELRDVVRTRL</sequence>
<evidence type="ECO:0000256" key="3">
    <source>
        <dbReference type="ARBA" id="ARBA00022630"/>
    </source>
</evidence>
<dbReference type="PANTHER" id="PTHR10961:SF46">
    <property type="entry name" value="PEROXISOMAL SARCOSINE OXIDASE"/>
    <property type="match status" value="1"/>
</dbReference>
<feature type="domain" description="FAD dependent oxidoreductase" evidence="6">
    <location>
        <begin position="2"/>
        <end position="375"/>
    </location>
</feature>
<comment type="caution">
    <text evidence="7">The sequence shown here is derived from an EMBL/GenBank/DDBJ whole genome shotgun (WGS) entry which is preliminary data.</text>
</comment>
<dbReference type="GO" id="GO:0004657">
    <property type="term" value="F:proline dehydrogenase activity"/>
    <property type="evidence" value="ECO:0007669"/>
    <property type="project" value="TreeGrafter"/>
</dbReference>
<dbReference type="AlphaFoldDB" id="A0A8K0TJB4"/>
<gene>
    <name evidence="7" type="ORF">B0T11DRAFT_350126</name>
</gene>
<accession>A0A8K0TJB4</accession>
<dbReference type="InterPro" id="IPR045170">
    <property type="entry name" value="MTOX"/>
</dbReference>
<comment type="cofactor">
    <cofactor evidence="1">
        <name>FAD</name>
        <dbReference type="ChEBI" id="CHEBI:57692"/>
    </cofactor>
</comment>